<dbReference type="InterPro" id="IPR044822">
    <property type="entry name" value="Myb_DNA-bind_4"/>
</dbReference>
<keyword evidence="2" id="KW-0479">Metal-binding</keyword>
<keyword evidence="7" id="KW-0539">Nucleus</keyword>
<dbReference type="Pfam" id="PF13837">
    <property type="entry name" value="Myb_DNA-bind_4"/>
    <property type="match status" value="1"/>
</dbReference>
<gene>
    <name evidence="11" type="primary">REST</name>
    <name evidence="11" type="ORF">BLAG_LOCUS15648</name>
</gene>
<dbReference type="Proteomes" id="UP000838412">
    <property type="component" value="Chromosome 3"/>
</dbReference>
<dbReference type="Gene3D" id="1.10.10.60">
    <property type="entry name" value="Homeodomain-like"/>
    <property type="match status" value="1"/>
</dbReference>
<protein>
    <submittedName>
        <fullName evidence="11">REST protein</fullName>
    </submittedName>
</protein>
<feature type="compositionally biased region" description="Low complexity" evidence="9">
    <location>
        <begin position="415"/>
        <end position="426"/>
    </location>
</feature>
<feature type="compositionally biased region" description="Polar residues" evidence="9">
    <location>
        <begin position="344"/>
        <end position="368"/>
    </location>
</feature>
<keyword evidence="5" id="KW-0862">Zinc</keyword>
<feature type="region of interest" description="Disordered" evidence="9">
    <location>
        <begin position="123"/>
        <end position="165"/>
    </location>
</feature>
<dbReference type="InterPro" id="IPR013087">
    <property type="entry name" value="Znf_C2H2_type"/>
</dbReference>
<feature type="compositionally biased region" description="Polar residues" evidence="9">
    <location>
        <begin position="746"/>
        <end position="762"/>
    </location>
</feature>
<dbReference type="FunFam" id="3.30.160.60:FF:000417">
    <property type="entry name" value="Zinc finger protein"/>
    <property type="match status" value="1"/>
</dbReference>
<dbReference type="SUPFAM" id="SSF57667">
    <property type="entry name" value="beta-beta-alpha zinc fingers"/>
    <property type="match status" value="2"/>
</dbReference>
<reference evidence="11" key="1">
    <citation type="submission" date="2022-01" db="EMBL/GenBank/DDBJ databases">
        <authorList>
            <person name="Braso-Vives M."/>
        </authorList>
    </citation>
    <scope>NUCLEOTIDE SEQUENCE</scope>
</reference>
<sequence length="768" mass="85334">MIMAEIQGTMHHRKQCQNSSNWSSQETHCLISLWNNDRILSKLEKARKKEAYDLLTRGLQEAGYCRTTRQVNIKVRNLRYLYLRHKEAVACNGRARSDWEFFDVLDVFLGVWHATRTGHLRETMTEEDGDADADGNVRDDEDDDFISETTALPHGSTPSPADELYNEAPTTAVTGQMTYPLYATSHDVRRTWMDNSLAEVEDEPDEDEDSDSSISGLSKEVTLAVLPRLQMEELLVELRRRNVDIMAGSNNRKSLVKILHRMMVGEYAVEELKNLTMVTRNLSSDKRKSSLSNSSYTGSESHNVKETTSSKPTVWVVQPGTSGNRKLTVTKNDQSAVQGHERTAPSTHHSTSAPRRTLVESPSRNQPINAEKTKSTVTMVTETAVHPPRASDKLRVIVDQVTRDLGGSGSGNLEGSGSNNLEGSQSDAAINSASSNATDASGTPNPEGLNKFVKQEPHDELTEMQEESNREEEYTNNPQSSYYGDNVNWEDHEAMPAVDGTADLEQETSWDTGGGEARSGTALKDIPSSSGGGSTAGRRAGVLIAPQDNPPKFVMTQAALKNPRLVLGFHATSKGKRTGTKRKCPYCPYKGDRKNLLAHVRIHTGEKPFKCSVCDYSACQKANLDRHMLKHTGEKPFMCGECGYRTAYKCHLMPHMLEHAGAKPFVCGDCGYRSRRKGNLVWHQKTHQKTRPYKCKLCHYTARRSTDILRHMGYKHKDQRLDDHSQDHGSTGAVSDTTAVDHHSSVPPTNVQEQPSSSSAQQVPDEAH</sequence>
<evidence type="ECO:0000256" key="2">
    <source>
        <dbReference type="ARBA" id="ARBA00022723"/>
    </source>
</evidence>
<feature type="domain" description="C2H2-type" evidence="10">
    <location>
        <begin position="609"/>
        <end position="636"/>
    </location>
</feature>
<evidence type="ECO:0000256" key="7">
    <source>
        <dbReference type="ARBA" id="ARBA00023242"/>
    </source>
</evidence>
<dbReference type="Gene3D" id="3.30.160.60">
    <property type="entry name" value="Classic Zinc Finger"/>
    <property type="match status" value="4"/>
</dbReference>
<comment type="subcellular location">
    <subcellularLocation>
        <location evidence="1">Nucleus</location>
    </subcellularLocation>
</comment>
<evidence type="ECO:0000256" key="6">
    <source>
        <dbReference type="ARBA" id="ARBA00023125"/>
    </source>
</evidence>
<feature type="domain" description="C2H2-type" evidence="10">
    <location>
        <begin position="637"/>
        <end position="664"/>
    </location>
</feature>
<dbReference type="GO" id="GO:0003677">
    <property type="term" value="F:DNA binding"/>
    <property type="evidence" value="ECO:0007669"/>
    <property type="project" value="UniProtKB-KW"/>
</dbReference>
<evidence type="ECO:0000256" key="1">
    <source>
        <dbReference type="ARBA" id="ARBA00004123"/>
    </source>
</evidence>
<feature type="domain" description="C2H2-type" evidence="10">
    <location>
        <begin position="665"/>
        <end position="692"/>
    </location>
</feature>
<dbReference type="PANTHER" id="PTHR24392">
    <property type="entry name" value="ZINC FINGER PROTEIN"/>
    <property type="match status" value="1"/>
</dbReference>
<organism evidence="11 12">
    <name type="scientific">Branchiostoma lanceolatum</name>
    <name type="common">Common lancelet</name>
    <name type="synonym">Amphioxus lanceolatum</name>
    <dbReference type="NCBI Taxonomy" id="7740"/>
    <lineage>
        <taxon>Eukaryota</taxon>
        <taxon>Metazoa</taxon>
        <taxon>Chordata</taxon>
        <taxon>Cephalochordata</taxon>
        <taxon>Leptocardii</taxon>
        <taxon>Amphioxiformes</taxon>
        <taxon>Branchiostomatidae</taxon>
        <taxon>Branchiostoma</taxon>
    </lineage>
</organism>
<evidence type="ECO:0000256" key="3">
    <source>
        <dbReference type="ARBA" id="ARBA00022737"/>
    </source>
</evidence>
<feature type="domain" description="C2H2-type" evidence="10">
    <location>
        <begin position="693"/>
        <end position="721"/>
    </location>
</feature>
<accession>A0A8J9ZND3</accession>
<keyword evidence="3" id="KW-0677">Repeat</keyword>
<keyword evidence="6" id="KW-0238">DNA-binding</keyword>
<dbReference type="Pfam" id="PF00096">
    <property type="entry name" value="zf-C2H2"/>
    <property type="match status" value="1"/>
</dbReference>
<dbReference type="Pfam" id="PF13909">
    <property type="entry name" value="zf-H2C2_5"/>
    <property type="match status" value="1"/>
</dbReference>
<feature type="compositionally biased region" description="Basic and acidic residues" evidence="9">
    <location>
        <begin position="458"/>
        <end position="473"/>
    </location>
</feature>
<dbReference type="EMBL" id="OV696688">
    <property type="protein sequence ID" value="CAH1257891.1"/>
    <property type="molecule type" value="Genomic_DNA"/>
</dbReference>
<feature type="compositionally biased region" description="Polar residues" evidence="9">
    <location>
        <begin position="728"/>
        <end position="738"/>
    </location>
</feature>
<dbReference type="OrthoDB" id="8425895at2759"/>
<evidence type="ECO:0000313" key="12">
    <source>
        <dbReference type="Proteomes" id="UP000838412"/>
    </source>
</evidence>
<feature type="compositionally biased region" description="Acidic residues" evidence="9">
    <location>
        <begin position="125"/>
        <end position="146"/>
    </location>
</feature>
<feature type="compositionally biased region" description="Polar residues" evidence="9">
    <location>
        <begin position="296"/>
        <end position="312"/>
    </location>
</feature>
<evidence type="ECO:0000256" key="9">
    <source>
        <dbReference type="SAM" id="MobiDB-lite"/>
    </source>
</evidence>
<evidence type="ECO:0000259" key="10">
    <source>
        <dbReference type="PROSITE" id="PS50157"/>
    </source>
</evidence>
<feature type="region of interest" description="Disordered" evidence="9">
    <location>
        <begin position="458"/>
        <end position="487"/>
    </location>
</feature>
<proteinExistence type="predicted"/>
<dbReference type="InterPro" id="IPR036236">
    <property type="entry name" value="Znf_C2H2_sf"/>
</dbReference>
<feature type="region of interest" description="Disordered" evidence="9">
    <location>
        <begin position="404"/>
        <end position="426"/>
    </location>
</feature>
<evidence type="ECO:0000313" key="11">
    <source>
        <dbReference type="EMBL" id="CAH1257891.1"/>
    </source>
</evidence>
<feature type="compositionally biased region" description="Polar residues" evidence="9">
    <location>
        <begin position="319"/>
        <end position="337"/>
    </location>
</feature>
<evidence type="ECO:0000256" key="5">
    <source>
        <dbReference type="ARBA" id="ARBA00022833"/>
    </source>
</evidence>
<feature type="region of interest" description="Disordered" evidence="9">
    <location>
        <begin position="282"/>
        <end position="376"/>
    </location>
</feature>
<feature type="region of interest" description="Disordered" evidence="9">
    <location>
        <begin position="718"/>
        <end position="768"/>
    </location>
</feature>
<dbReference type="FunFam" id="3.30.160.60:FF:002319">
    <property type="entry name" value="Uncharacterized protein"/>
    <property type="match status" value="1"/>
</dbReference>
<feature type="compositionally biased region" description="Basic and acidic residues" evidence="9">
    <location>
        <begin position="718"/>
        <end position="727"/>
    </location>
</feature>
<dbReference type="AlphaFoldDB" id="A0A8J9ZND3"/>
<feature type="region of interest" description="Disordered" evidence="9">
    <location>
        <begin position="507"/>
        <end position="538"/>
    </location>
</feature>
<keyword evidence="4 8" id="KW-0863">Zinc-finger</keyword>
<dbReference type="GO" id="GO:0008270">
    <property type="term" value="F:zinc ion binding"/>
    <property type="evidence" value="ECO:0007669"/>
    <property type="project" value="UniProtKB-KW"/>
</dbReference>
<dbReference type="FunFam" id="3.30.160.60:FF:001349">
    <property type="entry name" value="Uncharacterized protein"/>
    <property type="match status" value="1"/>
</dbReference>
<dbReference type="SMART" id="SM00355">
    <property type="entry name" value="ZnF_C2H2"/>
    <property type="match status" value="5"/>
</dbReference>
<name>A0A8J9ZND3_BRALA</name>
<evidence type="ECO:0000256" key="4">
    <source>
        <dbReference type="ARBA" id="ARBA00022771"/>
    </source>
</evidence>
<evidence type="ECO:0000256" key="8">
    <source>
        <dbReference type="PROSITE-ProRule" id="PRU00042"/>
    </source>
</evidence>
<dbReference type="GO" id="GO:0005634">
    <property type="term" value="C:nucleus"/>
    <property type="evidence" value="ECO:0007669"/>
    <property type="project" value="UniProtKB-SubCell"/>
</dbReference>
<dbReference type="PANTHER" id="PTHR24392:SF31">
    <property type="entry name" value="C2H2-TYPE DOMAIN-CONTAINING PROTEIN"/>
    <property type="match status" value="1"/>
</dbReference>
<dbReference type="PROSITE" id="PS50157">
    <property type="entry name" value="ZINC_FINGER_C2H2_2"/>
    <property type="match status" value="4"/>
</dbReference>
<keyword evidence="12" id="KW-1185">Reference proteome</keyword>